<dbReference type="PANTHER" id="PTHR33823">
    <property type="entry name" value="RNA POLYMERASE-BINDING TRANSCRIPTION FACTOR DKSA-RELATED"/>
    <property type="match status" value="1"/>
</dbReference>
<keyword evidence="1" id="KW-0479">Metal-binding</keyword>
<dbReference type="Pfam" id="PF01258">
    <property type="entry name" value="zf-dskA_traR"/>
    <property type="match status" value="1"/>
</dbReference>
<evidence type="ECO:0000256" key="1">
    <source>
        <dbReference type="ARBA" id="ARBA00022723"/>
    </source>
</evidence>
<dbReference type="GeneID" id="301125258"/>
<feature type="domain" description="Zinc finger DksA/TraR C4-type" evidence="5">
    <location>
        <begin position="90"/>
        <end position="118"/>
    </location>
</feature>
<dbReference type="NCBIfam" id="TIGR02890">
    <property type="entry name" value="bacill_yteA"/>
    <property type="match status" value="1"/>
</dbReference>
<dbReference type="PROSITE" id="PS51128">
    <property type="entry name" value="ZF_DKSA_2"/>
    <property type="match status" value="1"/>
</dbReference>
<evidence type="ECO:0000259" key="5">
    <source>
        <dbReference type="Pfam" id="PF01258"/>
    </source>
</evidence>
<organism evidence="6 7">
    <name type="scientific">Aeribacillus composti</name>
    <dbReference type="NCBI Taxonomy" id="1868734"/>
    <lineage>
        <taxon>Bacteria</taxon>
        <taxon>Bacillati</taxon>
        <taxon>Bacillota</taxon>
        <taxon>Bacilli</taxon>
        <taxon>Bacillales</taxon>
        <taxon>Bacillaceae</taxon>
        <taxon>Aeribacillus</taxon>
    </lineage>
</organism>
<feature type="zinc finger region" description="dksA C4-type" evidence="4">
    <location>
        <begin position="95"/>
        <end position="119"/>
    </location>
</feature>
<dbReference type="InterPro" id="IPR014240">
    <property type="entry name" value="YteA"/>
</dbReference>
<keyword evidence="7" id="KW-1185">Reference proteome</keyword>
<dbReference type="Proteomes" id="UP001303701">
    <property type="component" value="Chromosome"/>
</dbReference>
<dbReference type="RefSeq" id="WP_240326840.1">
    <property type="nucleotide sequence ID" value="NZ_CP134501.1"/>
</dbReference>
<accession>A0ABY9WD77</accession>
<proteinExistence type="predicted"/>
<dbReference type="SUPFAM" id="SSF109635">
    <property type="entry name" value="DnaK suppressor protein DksA, alpha-hairpin domain"/>
    <property type="match status" value="1"/>
</dbReference>
<dbReference type="SUPFAM" id="SSF57716">
    <property type="entry name" value="Glucocorticoid receptor-like (DNA-binding domain)"/>
    <property type="match status" value="1"/>
</dbReference>
<gene>
    <name evidence="6" type="ORF">RI196_04750</name>
</gene>
<reference evidence="6 7" key="1">
    <citation type="submission" date="2023-09" db="EMBL/GenBank/DDBJ databases">
        <title>Different Types of Thermotolerant Ring-Cleaving Dioxygenases derived from Aeribacillus composti HB-1 applied for multiple aromatic hydrocarbons removal.</title>
        <authorList>
            <person name="Cao L."/>
            <person name="Li M."/>
            <person name="Ma T."/>
        </authorList>
    </citation>
    <scope>NUCLEOTIDE SEQUENCE [LARGE SCALE GENOMIC DNA]</scope>
    <source>
        <strain evidence="6 7">HB-1</strain>
    </source>
</reference>
<name>A0ABY9WD77_9BACI</name>
<evidence type="ECO:0000313" key="7">
    <source>
        <dbReference type="Proteomes" id="UP001303701"/>
    </source>
</evidence>
<evidence type="ECO:0000256" key="3">
    <source>
        <dbReference type="ARBA" id="ARBA00022833"/>
    </source>
</evidence>
<evidence type="ECO:0000313" key="6">
    <source>
        <dbReference type="EMBL" id="WNF33978.1"/>
    </source>
</evidence>
<dbReference type="PANTHER" id="PTHR33823:SF4">
    <property type="entry name" value="GENERAL STRESS PROTEIN 16O"/>
    <property type="match status" value="1"/>
</dbReference>
<dbReference type="InterPro" id="IPR037187">
    <property type="entry name" value="DnaK_N"/>
</dbReference>
<evidence type="ECO:0000256" key="4">
    <source>
        <dbReference type="PROSITE-ProRule" id="PRU00510"/>
    </source>
</evidence>
<dbReference type="EMBL" id="CP134501">
    <property type="protein sequence ID" value="WNF33978.1"/>
    <property type="molecule type" value="Genomic_DNA"/>
</dbReference>
<keyword evidence="3" id="KW-0862">Zinc</keyword>
<evidence type="ECO:0000256" key="2">
    <source>
        <dbReference type="ARBA" id="ARBA00022771"/>
    </source>
</evidence>
<dbReference type="Gene3D" id="1.20.120.910">
    <property type="entry name" value="DksA, coiled-coil domain"/>
    <property type="match status" value="1"/>
</dbReference>
<protein>
    <submittedName>
        <fullName evidence="6">TraR/DksA C4-type zinc finger protein</fullName>
    </submittedName>
</protein>
<dbReference type="InterPro" id="IPR000962">
    <property type="entry name" value="Znf_DskA_TraR"/>
</dbReference>
<keyword evidence="2" id="KW-0863">Zinc-finger</keyword>
<sequence>MDMDEKKLKDFQKQLIFMKNEIEKRWDNNDHFQLEKGLDHESTGELSSYDNHPGDDATELYEREKDLALNKHLEKEYEEIVEALERIHEGTYGTCSVCGKKIDEDRLKAIPTAKTCKEHTLVQTISHERPVEEEILDATFHGSSQIDHENTAVTEPYDYFQDVIEYGTSETPQDVRTPPLSYGDMYNSDDEIGYIEDIENFIYTDIEGKNVNVYPSHEHKRYEKMLDEEDLTVLWGDLPLTEKEPYTKND</sequence>